<dbReference type="EMBL" id="JAVFKM010000060">
    <property type="protein sequence ID" value="MEF3119585.1"/>
    <property type="molecule type" value="Genomic_DNA"/>
</dbReference>
<dbReference type="RefSeq" id="WP_331790311.1">
    <property type="nucleotide sequence ID" value="NZ_JAVFKM010000060.1"/>
</dbReference>
<dbReference type="Proteomes" id="UP001348265">
    <property type="component" value="Unassembled WGS sequence"/>
</dbReference>
<gene>
    <name evidence="1" type="ORF">RB636_41300</name>
</gene>
<sequence length="83" mass="8171">MAILLGAATTSGLFTSPPDAPTSAARNVLTQKAAFGLDEKAGARRVLGGAAEEFTARPAGGAELGVPGKVGTALRLNGTTAYA</sequence>
<name>A0ABU7X9F3_9ACTN</name>
<protein>
    <submittedName>
        <fullName evidence="1">Uncharacterized protein</fullName>
    </submittedName>
</protein>
<keyword evidence="2" id="KW-1185">Reference proteome</keyword>
<evidence type="ECO:0000313" key="1">
    <source>
        <dbReference type="EMBL" id="MEF3119585.1"/>
    </source>
</evidence>
<accession>A0ABU7X9F3</accession>
<reference evidence="1 2" key="1">
    <citation type="submission" date="2023-08" db="EMBL/GenBank/DDBJ databases">
        <authorList>
            <person name="Sharma P."/>
            <person name="Verma V."/>
            <person name="Mohan M.K."/>
            <person name="Dubey A.K."/>
        </authorList>
    </citation>
    <scope>NUCLEOTIDE SEQUENCE [LARGE SCALE GENOMIC DNA]</scope>
    <source>
        <strain evidence="1 2">ADP4</strain>
    </source>
</reference>
<evidence type="ECO:0000313" key="2">
    <source>
        <dbReference type="Proteomes" id="UP001348265"/>
    </source>
</evidence>
<proteinExistence type="predicted"/>
<organism evidence="1 2">
    <name type="scientific">Streptomyces chrestomyceticus</name>
    <dbReference type="NCBI Taxonomy" id="68185"/>
    <lineage>
        <taxon>Bacteria</taxon>
        <taxon>Bacillati</taxon>
        <taxon>Actinomycetota</taxon>
        <taxon>Actinomycetes</taxon>
        <taxon>Kitasatosporales</taxon>
        <taxon>Streptomycetaceae</taxon>
        <taxon>Streptomyces</taxon>
    </lineage>
</organism>
<comment type="caution">
    <text evidence="1">The sequence shown here is derived from an EMBL/GenBank/DDBJ whole genome shotgun (WGS) entry which is preliminary data.</text>
</comment>
<feature type="non-terminal residue" evidence="1">
    <location>
        <position position="83"/>
    </location>
</feature>